<dbReference type="EMBL" id="JBDPZC010000007">
    <property type="protein sequence ID" value="MEO3714122.1"/>
    <property type="molecule type" value="Genomic_DNA"/>
</dbReference>
<protein>
    <submittedName>
        <fullName evidence="1">Uncharacterized protein</fullName>
    </submittedName>
</protein>
<accession>A0ABV0GGH3</accession>
<reference evidence="1 2" key="1">
    <citation type="submission" date="2024-05" db="EMBL/GenBank/DDBJ databases">
        <title>Roseateles sp. 2.12 16S ribosomal RNA gene Genome sequencing and assembly.</title>
        <authorList>
            <person name="Woo H."/>
        </authorList>
    </citation>
    <scope>NUCLEOTIDE SEQUENCE [LARGE SCALE GENOMIC DNA]</scope>
    <source>
        <strain evidence="1 2">2.12</strain>
    </source>
</reference>
<dbReference type="RefSeq" id="WP_347611175.1">
    <property type="nucleotide sequence ID" value="NZ_JBDPZC010000007.1"/>
</dbReference>
<dbReference type="Proteomes" id="UP001462640">
    <property type="component" value="Unassembled WGS sequence"/>
</dbReference>
<proteinExistence type="predicted"/>
<sequence length="42" mass="4502">MPSPDTASALTAPVREAIDIETLLGDSNAQLVIEGLYHQHLN</sequence>
<name>A0ABV0GGH3_9BURK</name>
<keyword evidence="2" id="KW-1185">Reference proteome</keyword>
<organism evidence="1 2">
    <name type="scientific">Roseateles flavus</name>
    <dbReference type="NCBI Taxonomy" id="3149041"/>
    <lineage>
        <taxon>Bacteria</taxon>
        <taxon>Pseudomonadati</taxon>
        <taxon>Pseudomonadota</taxon>
        <taxon>Betaproteobacteria</taxon>
        <taxon>Burkholderiales</taxon>
        <taxon>Sphaerotilaceae</taxon>
        <taxon>Roseateles</taxon>
    </lineage>
</organism>
<comment type="caution">
    <text evidence="1">The sequence shown here is derived from an EMBL/GenBank/DDBJ whole genome shotgun (WGS) entry which is preliminary data.</text>
</comment>
<evidence type="ECO:0000313" key="1">
    <source>
        <dbReference type="EMBL" id="MEO3714122.1"/>
    </source>
</evidence>
<evidence type="ECO:0000313" key="2">
    <source>
        <dbReference type="Proteomes" id="UP001462640"/>
    </source>
</evidence>
<gene>
    <name evidence="1" type="ORF">ABDJ40_15255</name>
</gene>